<dbReference type="Proteomes" id="UP001374535">
    <property type="component" value="Chromosome 2"/>
</dbReference>
<evidence type="ECO:0000313" key="2">
    <source>
        <dbReference type="EMBL" id="WVZ19613.1"/>
    </source>
</evidence>
<feature type="transmembrane region" description="Helical" evidence="1">
    <location>
        <begin position="59"/>
        <end position="78"/>
    </location>
</feature>
<dbReference type="EMBL" id="CP144699">
    <property type="protein sequence ID" value="WVZ19613.1"/>
    <property type="molecule type" value="Genomic_DNA"/>
</dbReference>
<evidence type="ECO:0000256" key="1">
    <source>
        <dbReference type="SAM" id="Phobius"/>
    </source>
</evidence>
<name>A0AAQ3P4E6_VIGMU</name>
<protein>
    <submittedName>
        <fullName evidence="2">Uncharacterized protein</fullName>
    </submittedName>
</protein>
<keyword evidence="1" id="KW-1133">Transmembrane helix</keyword>
<reference evidence="2 3" key="1">
    <citation type="journal article" date="2023" name="Life. Sci Alliance">
        <title>Evolutionary insights into 3D genome organization and epigenetic landscape of Vigna mungo.</title>
        <authorList>
            <person name="Junaid A."/>
            <person name="Singh B."/>
            <person name="Bhatia S."/>
        </authorList>
    </citation>
    <scope>NUCLEOTIDE SEQUENCE [LARGE SCALE GENOMIC DNA]</scope>
    <source>
        <strain evidence="2">Urdbean</strain>
    </source>
</reference>
<sequence length="160" mass="17280">MDRRKSSGKTTASKASTVEASPSISVSEAFIVNALCVIGLAFAFWAANTVFSIDLVSHPSLTLFLISIAELPIVILLYSRYRLNPQQCSKLSNSPISGNMLSFYVLFSSDFYSLQYLRAVGRGVLGVPVGAIALGAPVKFQYVKVVTSQYNHKAPHGGRC</sequence>
<accession>A0AAQ3P4E6</accession>
<gene>
    <name evidence="2" type="ORF">V8G54_006935</name>
</gene>
<organism evidence="2 3">
    <name type="scientific">Vigna mungo</name>
    <name type="common">Black gram</name>
    <name type="synonym">Phaseolus mungo</name>
    <dbReference type="NCBI Taxonomy" id="3915"/>
    <lineage>
        <taxon>Eukaryota</taxon>
        <taxon>Viridiplantae</taxon>
        <taxon>Streptophyta</taxon>
        <taxon>Embryophyta</taxon>
        <taxon>Tracheophyta</taxon>
        <taxon>Spermatophyta</taxon>
        <taxon>Magnoliopsida</taxon>
        <taxon>eudicotyledons</taxon>
        <taxon>Gunneridae</taxon>
        <taxon>Pentapetalae</taxon>
        <taxon>rosids</taxon>
        <taxon>fabids</taxon>
        <taxon>Fabales</taxon>
        <taxon>Fabaceae</taxon>
        <taxon>Papilionoideae</taxon>
        <taxon>50 kb inversion clade</taxon>
        <taxon>NPAAA clade</taxon>
        <taxon>indigoferoid/millettioid clade</taxon>
        <taxon>Phaseoleae</taxon>
        <taxon>Vigna</taxon>
    </lineage>
</organism>
<evidence type="ECO:0000313" key="3">
    <source>
        <dbReference type="Proteomes" id="UP001374535"/>
    </source>
</evidence>
<dbReference type="AlphaFoldDB" id="A0AAQ3P4E6"/>
<keyword evidence="1" id="KW-0812">Transmembrane</keyword>
<proteinExistence type="predicted"/>
<keyword evidence="3" id="KW-1185">Reference proteome</keyword>
<keyword evidence="1" id="KW-0472">Membrane</keyword>
<feature type="transmembrane region" description="Helical" evidence="1">
    <location>
        <begin position="29"/>
        <end position="47"/>
    </location>
</feature>